<dbReference type="Proteomes" id="UP000800035">
    <property type="component" value="Unassembled WGS sequence"/>
</dbReference>
<feature type="chain" id="PRO_5025641770" evidence="2">
    <location>
        <begin position="19"/>
        <end position="196"/>
    </location>
</feature>
<dbReference type="EMBL" id="ML977001">
    <property type="protein sequence ID" value="KAF1954035.1"/>
    <property type="molecule type" value="Genomic_DNA"/>
</dbReference>
<sequence length="196" mass="20401">MKITSLMTLASWAVGVAAWPVKRDCEETCFNSTNACGVAFGGCWKECEQQRPTFTAPLCSVTLAETTAASTGTHISTSATGTTLITLAPEITPTPTESVSASAVATSVVGCNSGTTICVDYMASCGDRNIMYGGCDDICSSVTYTAPACTVPAITATFLPGNGTEARPTKTRAKRPPTTRTPCKSDKDWMCAPAGW</sequence>
<proteinExistence type="predicted"/>
<feature type="region of interest" description="Disordered" evidence="1">
    <location>
        <begin position="162"/>
        <end position="184"/>
    </location>
</feature>
<keyword evidence="4" id="KW-1185">Reference proteome</keyword>
<evidence type="ECO:0000256" key="1">
    <source>
        <dbReference type="SAM" id="MobiDB-lite"/>
    </source>
</evidence>
<accession>A0A6A5TMT7</accession>
<protein>
    <submittedName>
        <fullName evidence="3">Uncharacterized protein</fullName>
    </submittedName>
</protein>
<feature type="signal peptide" evidence="2">
    <location>
        <begin position="1"/>
        <end position="18"/>
    </location>
</feature>
<name>A0A6A5TMT7_9PLEO</name>
<dbReference type="OrthoDB" id="3924764at2759"/>
<dbReference type="AlphaFoldDB" id="A0A6A5TMT7"/>
<evidence type="ECO:0000313" key="4">
    <source>
        <dbReference type="Proteomes" id="UP000800035"/>
    </source>
</evidence>
<evidence type="ECO:0000256" key="2">
    <source>
        <dbReference type="SAM" id="SignalP"/>
    </source>
</evidence>
<keyword evidence="2" id="KW-0732">Signal</keyword>
<reference evidence="3" key="1">
    <citation type="journal article" date="2020" name="Stud. Mycol.">
        <title>101 Dothideomycetes genomes: a test case for predicting lifestyles and emergence of pathogens.</title>
        <authorList>
            <person name="Haridas S."/>
            <person name="Albert R."/>
            <person name="Binder M."/>
            <person name="Bloem J."/>
            <person name="Labutti K."/>
            <person name="Salamov A."/>
            <person name="Andreopoulos B."/>
            <person name="Baker S."/>
            <person name="Barry K."/>
            <person name="Bills G."/>
            <person name="Bluhm B."/>
            <person name="Cannon C."/>
            <person name="Castanera R."/>
            <person name="Culley D."/>
            <person name="Daum C."/>
            <person name="Ezra D."/>
            <person name="Gonzalez J."/>
            <person name="Henrissat B."/>
            <person name="Kuo A."/>
            <person name="Liang C."/>
            <person name="Lipzen A."/>
            <person name="Lutzoni F."/>
            <person name="Magnuson J."/>
            <person name="Mondo S."/>
            <person name="Nolan M."/>
            <person name="Ohm R."/>
            <person name="Pangilinan J."/>
            <person name="Park H.-J."/>
            <person name="Ramirez L."/>
            <person name="Alfaro M."/>
            <person name="Sun H."/>
            <person name="Tritt A."/>
            <person name="Yoshinaga Y."/>
            <person name="Zwiers L.-H."/>
            <person name="Turgeon B."/>
            <person name="Goodwin S."/>
            <person name="Spatafora J."/>
            <person name="Crous P."/>
            <person name="Grigoriev I."/>
        </authorList>
    </citation>
    <scope>NUCLEOTIDE SEQUENCE</scope>
    <source>
        <strain evidence="3">CBS 675.92</strain>
    </source>
</reference>
<evidence type="ECO:0000313" key="3">
    <source>
        <dbReference type="EMBL" id="KAF1954035.1"/>
    </source>
</evidence>
<organism evidence="3 4">
    <name type="scientific">Byssothecium circinans</name>
    <dbReference type="NCBI Taxonomy" id="147558"/>
    <lineage>
        <taxon>Eukaryota</taxon>
        <taxon>Fungi</taxon>
        <taxon>Dikarya</taxon>
        <taxon>Ascomycota</taxon>
        <taxon>Pezizomycotina</taxon>
        <taxon>Dothideomycetes</taxon>
        <taxon>Pleosporomycetidae</taxon>
        <taxon>Pleosporales</taxon>
        <taxon>Massarineae</taxon>
        <taxon>Massarinaceae</taxon>
        <taxon>Byssothecium</taxon>
    </lineage>
</organism>
<gene>
    <name evidence="3" type="ORF">CC80DRAFT_550961</name>
</gene>